<organism evidence="2 3">
    <name type="scientific">Patella caerulea</name>
    <name type="common">Rayed Mediterranean limpet</name>
    <dbReference type="NCBI Taxonomy" id="87958"/>
    <lineage>
        <taxon>Eukaryota</taxon>
        <taxon>Metazoa</taxon>
        <taxon>Spiralia</taxon>
        <taxon>Lophotrochozoa</taxon>
        <taxon>Mollusca</taxon>
        <taxon>Gastropoda</taxon>
        <taxon>Patellogastropoda</taxon>
        <taxon>Patelloidea</taxon>
        <taxon>Patellidae</taxon>
        <taxon>Patella</taxon>
    </lineage>
</organism>
<feature type="region of interest" description="Disordered" evidence="1">
    <location>
        <begin position="1"/>
        <end position="57"/>
    </location>
</feature>
<protein>
    <submittedName>
        <fullName evidence="2">Uncharacterized protein</fullName>
    </submittedName>
</protein>
<proteinExistence type="predicted"/>
<reference evidence="2 3" key="1">
    <citation type="submission" date="2024-01" db="EMBL/GenBank/DDBJ databases">
        <title>The genome of the rayed Mediterranean limpet Patella caerulea (Linnaeus, 1758).</title>
        <authorList>
            <person name="Anh-Thu Weber A."/>
            <person name="Halstead-Nussloch G."/>
        </authorList>
    </citation>
    <scope>NUCLEOTIDE SEQUENCE [LARGE SCALE GENOMIC DNA]</scope>
    <source>
        <strain evidence="2">AATW-2023a</strain>
        <tissue evidence="2">Whole specimen</tissue>
    </source>
</reference>
<sequence length="157" mass="17500">MIRVDNGAASNLIPTVEKNDEDEDAENASETSAIRISKKAEGASQVSNAERFTVPDNTSKLLIDTTCMFQNNDVEEYVDDVRLTPSAPPCDDDEHDLRREDDTRLTSTAPTPDRDERSIEHELRRDDDARLTPTAPPRGDEERSIGHALRICTSNMS</sequence>
<name>A0AAN8Q1Y9_PATCE</name>
<keyword evidence="3" id="KW-1185">Reference proteome</keyword>
<feature type="region of interest" description="Disordered" evidence="1">
    <location>
        <begin position="79"/>
        <end position="157"/>
    </location>
</feature>
<feature type="compositionally biased region" description="Basic and acidic residues" evidence="1">
    <location>
        <begin position="112"/>
        <end position="130"/>
    </location>
</feature>
<comment type="caution">
    <text evidence="2">The sequence shown here is derived from an EMBL/GenBank/DDBJ whole genome shotgun (WGS) entry which is preliminary data.</text>
</comment>
<evidence type="ECO:0000313" key="3">
    <source>
        <dbReference type="Proteomes" id="UP001347796"/>
    </source>
</evidence>
<evidence type="ECO:0000313" key="2">
    <source>
        <dbReference type="EMBL" id="KAK6180675.1"/>
    </source>
</evidence>
<feature type="compositionally biased region" description="Basic and acidic residues" evidence="1">
    <location>
        <begin position="95"/>
        <end position="104"/>
    </location>
</feature>
<dbReference type="Proteomes" id="UP001347796">
    <property type="component" value="Unassembled WGS sequence"/>
</dbReference>
<dbReference type="AlphaFoldDB" id="A0AAN8Q1Y9"/>
<gene>
    <name evidence="2" type="ORF">SNE40_008680</name>
</gene>
<accession>A0AAN8Q1Y9</accession>
<feature type="compositionally biased region" description="Polar residues" evidence="1">
    <location>
        <begin position="44"/>
        <end position="57"/>
    </location>
</feature>
<evidence type="ECO:0000256" key="1">
    <source>
        <dbReference type="SAM" id="MobiDB-lite"/>
    </source>
</evidence>
<dbReference type="EMBL" id="JAZGQO010000007">
    <property type="protein sequence ID" value="KAK6180675.1"/>
    <property type="molecule type" value="Genomic_DNA"/>
</dbReference>